<reference evidence="1 2" key="1">
    <citation type="submission" date="2019-05" db="EMBL/GenBank/DDBJ databases">
        <title>Another draft genome of Portunus trituberculatus and its Hox gene families provides insights of decapod evolution.</title>
        <authorList>
            <person name="Jeong J.-H."/>
            <person name="Song I."/>
            <person name="Kim S."/>
            <person name="Choi T."/>
            <person name="Kim D."/>
            <person name="Ryu S."/>
            <person name="Kim W."/>
        </authorList>
    </citation>
    <scope>NUCLEOTIDE SEQUENCE [LARGE SCALE GENOMIC DNA]</scope>
    <source>
        <tissue evidence="1">Muscle</tissue>
    </source>
</reference>
<dbReference type="EMBL" id="VSRR010004177">
    <property type="protein sequence ID" value="MPC38804.1"/>
    <property type="molecule type" value="Genomic_DNA"/>
</dbReference>
<accession>A0A5B7F2H1</accession>
<proteinExistence type="predicted"/>
<comment type="caution">
    <text evidence="1">The sequence shown here is derived from an EMBL/GenBank/DDBJ whole genome shotgun (WGS) entry which is preliminary data.</text>
</comment>
<gene>
    <name evidence="1" type="ORF">E2C01_032320</name>
</gene>
<dbReference type="AlphaFoldDB" id="A0A5B7F2H1"/>
<evidence type="ECO:0000313" key="1">
    <source>
        <dbReference type="EMBL" id="MPC38804.1"/>
    </source>
</evidence>
<keyword evidence="2" id="KW-1185">Reference proteome</keyword>
<name>A0A5B7F2H1_PORTR</name>
<evidence type="ECO:0000313" key="2">
    <source>
        <dbReference type="Proteomes" id="UP000324222"/>
    </source>
</evidence>
<dbReference type="Proteomes" id="UP000324222">
    <property type="component" value="Unassembled WGS sequence"/>
</dbReference>
<sequence length="120" mass="13220">MAARIPLSLVLRFRTTAEFTGHPSNNRSTYDMMEMYGIMCTGFTVSLLHCQLLCVSVHLSVYSSHAPLWVTKPPTRINVTEGSDLLVKAVALANPGPVRYCLNTCLFAPVSTHHCPTALR</sequence>
<organism evidence="1 2">
    <name type="scientific">Portunus trituberculatus</name>
    <name type="common">Swimming crab</name>
    <name type="synonym">Neptunus trituberculatus</name>
    <dbReference type="NCBI Taxonomy" id="210409"/>
    <lineage>
        <taxon>Eukaryota</taxon>
        <taxon>Metazoa</taxon>
        <taxon>Ecdysozoa</taxon>
        <taxon>Arthropoda</taxon>
        <taxon>Crustacea</taxon>
        <taxon>Multicrustacea</taxon>
        <taxon>Malacostraca</taxon>
        <taxon>Eumalacostraca</taxon>
        <taxon>Eucarida</taxon>
        <taxon>Decapoda</taxon>
        <taxon>Pleocyemata</taxon>
        <taxon>Brachyura</taxon>
        <taxon>Eubrachyura</taxon>
        <taxon>Portunoidea</taxon>
        <taxon>Portunidae</taxon>
        <taxon>Portuninae</taxon>
        <taxon>Portunus</taxon>
    </lineage>
</organism>
<protein>
    <submittedName>
        <fullName evidence="1">Uncharacterized protein</fullName>
    </submittedName>
</protein>